<evidence type="ECO:0000313" key="1">
    <source>
        <dbReference type="EMBL" id="KOR41661.1"/>
    </source>
</evidence>
<dbReference type="EMBL" id="LHUJ01000284">
    <property type="protein sequence ID" value="KOR41661.1"/>
    <property type="molecule type" value="Genomic_DNA"/>
</dbReference>
<sequence length="55" mass="5638">MSSKIHAVVDALGNPVAFHLTAGQALAVEDADVLLPHLSVGALLADRAYDASARV</sequence>
<reference evidence="1 2" key="2">
    <citation type="submission" date="2015-09" db="EMBL/GenBank/DDBJ databases">
        <title>Draft genome sequence of Xanthomonas oryzae pv. USA str. X11-5A.</title>
        <authorList>
            <person name="Knight B.M."/>
            <person name="Roberts D.P."/>
            <person name="Lin D."/>
            <person name="Hari K."/>
            <person name="Fletcher J."/>
            <person name="Melcher U."/>
            <person name="Blagden T."/>
            <person name="Winegar R.A."/>
        </authorList>
    </citation>
    <scope>NUCLEOTIDE SEQUENCE [LARGE SCALE GENOMIC DNA]</scope>
    <source>
        <strain evidence="1 2">X11-5A</strain>
    </source>
</reference>
<dbReference type="AlphaFoldDB" id="A0AAP1EX43"/>
<name>A0AAP1EX43_9XANT</name>
<reference evidence="1 2" key="1">
    <citation type="submission" date="2015-07" db="EMBL/GenBank/DDBJ databases">
        <authorList>
            <consortium name="Consortium for Microbial Forensics and Genomics (microFORGE)"/>
            <person name="Knight B.M."/>
            <person name="Roberts D.P."/>
            <person name="Lin D."/>
            <person name="Hari K."/>
            <person name="Fletcher J."/>
            <person name="Melcher U."/>
            <person name="Blagden T."/>
            <person name="Winegar R.A."/>
        </authorList>
    </citation>
    <scope>NUCLEOTIDE SEQUENCE [LARGE SCALE GENOMIC DNA]</scope>
    <source>
        <strain evidence="1 2">X11-5A</strain>
    </source>
</reference>
<comment type="caution">
    <text evidence="1">The sequence shown here is derived from an EMBL/GenBank/DDBJ whole genome shotgun (WGS) entry which is preliminary data.</text>
</comment>
<accession>A0AAP1EX43</accession>
<proteinExistence type="predicted"/>
<dbReference type="Proteomes" id="UP000036790">
    <property type="component" value="Unassembled WGS sequence"/>
</dbReference>
<gene>
    <name evidence="1" type="ORF">ADT25_16650</name>
</gene>
<evidence type="ECO:0000313" key="2">
    <source>
        <dbReference type="Proteomes" id="UP000036790"/>
    </source>
</evidence>
<feature type="non-terminal residue" evidence="1">
    <location>
        <position position="55"/>
    </location>
</feature>
<organism evidence="1 2">
    <name type="scientific">Xanthomonas oryzae</name>
    <dbReference type="NCBI Taxonomy" id="347"/>
    <lineage>
        <taxon>Bacteria</taxon>
        <taxon>Pseudomonadati</taxon>
        <taxon>Pseudomonadota</taxon>
        <taxon>Gammaproteobacteria</taxon>
        <taxon>Lysobacterales</taxon>
        <taxon>Lysobacteraceae</taxon>
        <taxon>Xanthomonas</taxon>
    </lineage>
</organism>
<protein>
    <submittedName>
        <fullName evidence="1">Transposase</fullName>
    </submittedName>
</protein>